<feature type="domain" description="Response regulatory" evidence="3">
    <location>
        <begin position="3"/>
        <end position="119"/>
    </location>
</feature>
<dbReference type="InterPro" id="IPR011006">
    <property type="entry name" value="CheY-like_superfamily"/>
</dbReference>
<dbReference type="PANTHER" id="PTHR44591">
    <property type="entry name" value="STRESS RESPONSE REGULATOR PROTEIN 1"/>
    <property type="match status" value="1"/>
</dbReference>
<dbReference type="InterPro" id="IPR050595">
    <property type="entry name" value="Bact_response_regulator"/>
</dbReference>
<evidence type="ECO:0000313" key="5">
    <source>
        <dbReference type="Proteomes" id="UP000800981"/>
    </source>
</evidence>
<dbReference type="PROSITE" id="PS50110">
    <property type="entry name" value="RESPONSE_REGULATORY"/>
    <property type="match status" value="1"/>
</dbReference>
<dbReference type="PANTHER" id="PTHR44591:SF18">
    <property type="entry name" value="REGULATORY PROTEIN"/>
    <property type="match status" value="1"/>
</dbReference>
<dbReference type="Proteomes" id="UP000800981">
    <property type="component" value="Unassembled WGS sequence"/>
</dbReference>
<evidence type="ECO:0000256" key="2">
    <source>
        <dbReference type="PROSITE-ProRule" id="PRU00169"/>
    </source>
</evidence>
<evidence type="ECO:0000259" key="3">
    <source>
        <dbReference type="PROSITE" id="PS50110"/>
    </source>
</evidence>
<dbReference type="SMART" id="SM00448">
    <property type="entry name" value="REC"/>
    <property type="match status" value="1"/>
</dbReference>
<dbReference type="Gene3D" id="3.40.50.2300">
    <property type="match status" value="1"/>
</dbReference>
<dbReference type="Pfam" id="PF00072">
    <property type="entry name" value="Response_reg"/>
    <property type="match status" value="1"/>
</dbReference>
<reference evidence="4 5" key="1">
    <citation type="submission" date="2020-03" db="EMBL/GenBank/DDBJ databases">
        <title>Two novel Motilibacter sp.</title>
        <authorList>
            <person name="Liu S."/>
        </authorList>
    </citation>
    <scope>NUCLEOTIDE SEQUENCE [LARGE SCALE GENOMIC DNA]</scope>
    <source>
        <strain evidence="4 5">E257</strain>
    </source>
</reference>
<evidence type="ECO:0000313" key="4">
    <source>
        <dbReference type="EMBL" id="NHC13371.1"/>
    </source>
</evidence>
<evidence type="ECO:0000256" key="1">
    <source>
        <dbReference type="ARBA" id="ARBA00022553"/>
    </source>
</evidence>
<dbReference type="RefSeq" id="WP_166279679.1">
    <property type="nucleotide sequence ID" value="NZ_JAANNP010000002.1"/>
</dbReference>
<proteinExistence type="predicted"/>
<dbReference type="SUPFAM" id="SSF52172">
    <property type="entry name" value="CheY-like"/>
    <property type="match status" value="1"/>
</dbReference>
<protein>
    <submittedName>
        <fullName evidence="4">Response regulator</fullName>
    </submittedName>
</protein>
<comment type="caution">
    <text evidence="4">The sequence shown here is derived from an EMBL/GenBank/DDBJ whole genome shotgun (WGS) entry which is preliminary data.</text>
</comment>
<keyword evidence="1 2" id="KW-0597">Phosphoprotein</keyword>
<dbReference type="InterPro" id="IPR001789">
    <property type="entry name" value="Sig_transdc_resp-reg_receiver"/>
</dbReference>
<feature type="modified residue" description="4-aspartylphosphate" evidence="2">
    <location>
        <position position="52"/>
    </location>
</feature>
<organism evidence="4 5">
    <name type="scientific">Motilibacter deserti</name>
    <dbReference type="NCBI Taxonomy" id="2714956"/>
    <lineage>
        <taxon>Bacteria</taxon>
        <taxon>Bacillati</taxon>
        <taxon>Actinomycetota</taxon>
        <taxon>Actinomycetes</taxon>
        <taxon>Motilibacterales</taxon>
        <taxon>Motilibacteraceae</taxon>
        <taxon>Motilibacter</taxon>
    </lineage>
</organism>
<gene>
    <name evidence="4" type="ORF">G9H71_06205</name>
</gene>
<accession>A0ABX0GTB0</accession>
<keyword evidence="5" id="KW-1185">Reference proteome</keyword>
<name>A0ABX0GTB0_9ACTN</name>
<dbReference type="EMBL" id="JAANNP010000002">
    <property type="protein sequence ID" value="NHC13371.1"/>
    <property type="molecule type" value="Genomic_DNA"/>
</dbReference>
<sequence length="131" mass="14166">MARVLVVDDTDNIRNLIVMNLTLEGFEVVTAVDGLDALEKVVDAAPDVITLDVVMPRLDGFKTAERLRADPRTRHIPIAMVSASAQASDLRRGTETGVDAYVTKPFDPDELVRVVRGLAETGRSPVPDSPA</sequence>